<dbReference type="PANTHER" id="PTHR43712:SF2">
    <property type="entry name" value="O-METHYLTRANSFERASE CICE"/>
    <property type="match status" value="1"/>
</dbReference>
<dbReference type="SUPFAM" id="SSF53335">
    <property type="entry name" value="S-adenosyl-L-methionine-dependent methyltransferases"/>
    <property type="match status" value="1"/>
</dbReference>
<keyword evidence="2" id="KW-0808">Transferase</keyword>
<dbReference type="OrthoDB" id="2410195at2759"/>
<sequence>MSFSALRALHASIGKAIDDLESIYGGQSQPLEFPHLDDPYYASAEHSGTEELAHQLNDDPAVSLASKKIVAACGQLSAIVNKPWFGLMEAIQGGQLAACIRFLEHAHIVEILREAGPQGLHVRDIHRSIIELRPENARPDPAIFTAARLGHVLRVLATSHWLREVAPDVFANNRRSSYIDSGKTVEQLRSQPGKKYLETDGVAAFVGLTGDEAFKFMAYMTEWFFPDSRTGSLIVDAKGGFDSAKGETSSNKEVVYYVAPFNLAFDTQLGFFSWLELPENRPRLERFGHAMTGTRQWETKEGILFGFPWADLQPDSVLVDVGGGIGSTSLTVALAHPHIKVIVEDRPQVSWGSKFAHIFESGRMTFRVRDLFEPFKPLASEKAPDVFLIRLVLHDWQDDDCRKMLQVLRSAAGPNTKLLIGDMLLPFACDSEDAFVRDDSPILPNLGIANIHGYLLDIMVYPPGYSLFKRSLTPPS</sequence>
<dbReference type="InterPro" id="IPR036388">
    <property type="entry name" value="WH-like_DNA-bd_sf"/>
</dbReference>
<evidence type="ECO:0000256" key="1">
    <source>
        <dbReference type="ARBA" id="ARBA00022603"/>
    </source>
</evidence>
<dbReference type="PROSITE" id="PS51683">
    <property type="entry name" value="SAM_OMT_II"/>
    <property type="match status" value="1"/>
</dbReference>
<reference evidence="5" key="1">
    <citation type="submission" date="2014-01" db="EMBL/GenBank/DDBJ databases">
        <title>The genome of the white-rot fungus Pycnoporus cinnabarinus: a basidiomycete model with a versatile arsenal for lignocellulosic biomass breakdown.</title>
        <authorList>
            <person name="Levasseur A."/>
            <person name="Lomascolo A."/>
            <person name="Ruiz-Duenas F.J."/>
            <person name="Uzan E."/>
            <person name="Piumi F."/>
            <person name="Kues U."/>
            <person name="Ram A.F.J."/>
            <person name="Murat C."/>
            <person name="Haon M."/>
            <person name="Benoit I."/>
            <person name="Arfi Y."/>
            <person name="Chevret D."/>
            <person name="Drula E."/>
            <person name="Kwon M.J."/>
            <person name="Gouret P."/>
            <person name="Lesage-Meessen L."/>
            <person name="Lombard V."/>
            <person name="Mariette J."/>
            <person name="Noirot C."/>
            <person name="Park J."/>
            <person name="Patyshakuliyeva A."/>
            <person name="Wieneger R.A.B."/>
            <person name="Wosten H.A.B."/>
            <person name="Martin F."/>
            <person name="Coutinho P.M."/>
            <person name="de Vries R."/>
            <person name="Martinez A.T."/>
            <person name="Klopp C."/>
            <person name="Pontarotti P."/>
            <person name="Henrissat B."/>
            <person name="Record E."/>
        </authorList>
    </citation>
    <scope>NUCLEOTIDE SEQUENCE [LARGE SCALE GENOMIC DNA]</scope>
    <source>
        <strain evidence="5">BRFM137</strain>
    </source>
</reference>
<feature type="domain" description="O-methyltransferase C-terminal" evidence="4">
    <location>
        <begin position="310"/>
        <end position="428"/>
    </location>
</feature>
<dbReference type="InterPro" id="IPR016461">
    <property type="entry name" value="COMT-like"/>
</dbReference>
<evidence type="ECO:0000256" key="2">
    <source>
        <dbReference type="ARBA" id="ARBA00022679"/>
    </source>
</evidence>
<evidence type="ECO:0000259" key="4">
    <source>
        <dbReference type="Pfam" id="PF00891"/>
    </source>
</evidence>
<keyword evidence="3" id="KW-0949">S-adenosyl-L-methionine</keyword>
<name>A0A060SEP4_PYCCI</name>
<protein>
    <recommendedName>
        <fullName evidence="4">O-methyltransferase C-terminal domain-containing protein</fullName>
    </recommendedName>
</protein>
<dbReference type="InterPro" id="IPR001077">
    <property type="entry name" value="COMT_C"/>
</dbReference>
<dbReference type="Gene3D" id="3.40.50.150">
    <property type="entry name" value="Vaccinia Virus protein VP39"/>
    <property type="match status" value="1"/>
</dbReference>
<organism evidence="5 6">
    <name type="scientific">Pycnoporus cinnabarinus</name>
    <name type="common">Cinnabar-red polypore</name>
    <name type="synonym">Trametes cinnabarina</name>
    <dbReference type="NCBI Taxonomy" id="5643"/>
    <lineage>
        <taxon>Eukaryota</taxon>
        <taxon>Fungi</taxon>
        <taxon>Dikarya</taxon>
        <taxon>Basidiomycota</taxon>
        <taxon>Agaricomycotina</taxon>
        <taxon>Agaricomycetes</taxon>
        <taxon>Polyporales</taxon>
        <taxon>Polyporaceae</taxon>
        <taxon>Trametes</taxon>
    </lineage>
</organism>
<accession>A0A060SEP4</accession>
<dbReference type="Pfam" id="PF00891">
    <property type="entry name" value="Methyltransf_2"/>
    <property type="match status" value="1"/>
</dbReference>
<dbReference type="GO" id="GO:0008171">
    <property type="term" value="F:O-methyltransferase activity"/>
    <property type="evidence" value="ECO:0007669"/>
    <property type="project" value="InterPro"/>
</dbReference>
<proteinExistence type="predicted"/>
<gene>
    <name evidence="5" type="ORF">BN946_scf184985.g116</name>
</gene>
<evidence type="ECO:0000256" key="3">
    <source>
        <dbReference type="ARBA" id="ARBA00022691"/>
    </source>
</evidence>
<evidence type="ECO:0000313" key="6">
    <source>
        <dbReference type="Proteomes" id="UP000029665"/>
    </source>
</evidence>
<dbReference type="Proteomes" id="UP000029665">
    <property type="component" value="Unassembled WGS sequence"/>
</dbReference>
<dbReference type="EMBL" id="CCBP010000115">
    <property type="protein sequence ID" value="CDO72696.1"/>
    <property type="molecule type" value="Genomic_DNA"/>
</dbReference>
<dbReference type="CDD" id="cd02440">
    <property type="entry name" value="AdoMet_MTases"/>
    <property type="match status" value="1"/>
</dbReference>
<evidence type="ECO:0000313" key="5">
    <source>
        <dbReference type="EMBL" id="CDO72696.1"/>
    </source>
</evidence>
<dbReference type="Gene3D" id="1.10.10.10">
    <property type="entry name" value="Winged helix-like DNA-binding domain superfamily/Winged helix DNA-binding domain"/>
    <property type="match status" value="1"/>
</dbReference>
<dbReference type="GO" id="GO:0032259">
    <property type="term" value="P:methylation"/>
    <property type="evidence" value="ECO:0007669"/>
    <property type="project" value="UniProtKB-KW"/>
</dbReference>
<dbReference type="OMA" id="YLIDIMM"/>
<comment type="caution">
    <text evidence="5">The sequence shown here is derived from an EMBL/GenBank/DDBJ whole genome shotgun (WGS) entry which is preliminary data.</text>
</comment>
<keyword evidence="1" id="KW-0489">Methyltransferase</keyword>
<dbReference type="HOGENOM" id="CLU_005533_0_3_1"/>
<dbReference type="InterPro" id="IPR029063">
    <property type="entry name" value="SAM-dependent_MTases_sf"/>
</dbReference>
<dbReference type="AlphaFoldDB" id="A0A060SEP4"/>
<dbReference type="PANTHER" id="PTHR43712">
    <property type="entry name" value="PUTATIVE (AFU_ORTHOLOGUE AFUA_4G14580)-RELATED"/>
    <property type="match status" value="1"/>
</dbReference>
<keyword evidence="6" id="KW-1185">Reference proteome</keyword>